<protein>
    <submittedName>
        <fullName evidence="1">Uncharacterized protein</fullName>
    </submittedName>
</protein>
<dbReference type="RefSeq" id="XP_035320493.1">
    <property type="nucleotide sequence ID" value="XM_035463662.1"/>
</dbReference>
<sequence>MSLQVLRRRSPLGTGLEAELAVIRNPNPTPAKINSPPEDIDSLNAQGDSFTFDAFSISDAHELGHLLSARLRSLPGSSPPVLISISLASGLVVYQSTTGPGVKPDNELWVQRKRRSAMRWGSSTWLLHCKYGGDEEAFAAKFGMGRDQAAQYAIHGGAVPIYVRGVEGVVAVVVPICRTPEGVPLGPIGEYVVVHHRHDGRVEGAVFRLCAVCGDAVELHDEILRLLLSGSRIRSVDVARAILASWMQYISVLELNQSSGRSSPLERSGSLWNIGWIPMSLQDLNHVYRRLMYERDVGRAPGTGDGGALPRREGVVDFLPQHHQVCRLYQAAMGEAGLEARAVQDIVDRGEQRLRRRRRAVPFGPRARVVVLPEQLDLPQQDGDDDDALQLVAVKDLVEQAEGGDALLDVLRDRAGRHMLRQLV</sequence>
<gene>
    <name evidence="1" type="ORF">GMORB2_1681</name>
</gene>
<evidence type="ECO:0000313" key="1">
    <source>
        <dbReference type="EMBL" id="KAF4121841.1"/>
    </source>
</evidence>
<dbReference type="InterPro" id="IPR005624">
    <property type="entry name" value="PduO/GlcC-like"/>
</dbReference>
<dbReference type="GeneID" id="55967911"/>
<accession>A0A9P4YUC8</accession>
<organism evidence="1 2">
    <name type="scientific">Geosmithia morbida</name>
    <dbReference type="NCBI Taxonomy" id="1094350"/>
    <lineage>
        <taxon>Eukaryota</taxon>
        <taxon>Fungi</taxon>
        <taxon>Dikarya</taxon>
        <taxon>Ascomycota</taxon>
        <taxon>Pezizomycotina</taxon>
        <taxon>Sordariomycetes</taxon>
        <taxon>Hypocreomycetidae</taxon>
        <taxon>Hypocreales</taxon>
        <taxon>Bionectriaceae</taxon>
        <taxon>Geosmithia</taxon>
    </lineage>
</organism>
<dbReference type="Pfam" id="PF03928">
    <property type="entry name" value="HbpS-like"/>
    <property type="match status" value="1"/>
</dbReference>
<dbReference type="Proteomes" id="UP000749293">
    <property type="component" value="Unassembled WGS sequence"/>
</dbReference>
<comment type="caution">
    <text evidence="1">The sequence shown here is derived from an EMBL/GenBank/DDBJ whole genome shotgun (WGS) entry which is preliminary data.</text>
</comment>
<dbReference type="PANTHER" id="PTHR28255:SF1">
    <property type="entry name" value="UPF0303 PROTEIN YBR137W"/>
    <property type="match status" value="1"/>
</dbReference>
<dbReference type="InterPro" id="IPR038084">
    <property type="entry name" value="PduO/GlcC-like_sf"/>
</dbReference>
<evidence type="ECO:0000313" key="2">
    <source>
        <dbReference type="Proteomes" id="UP000749293"/>
    </source>
</evidence>
<dbReference type="OrthoDB" id="2209940at2759"/>
<dbReference type="EMBL" id="JAANYQ010000011">
    <property type="protein sequence ID" value="KAF4121841.1"/>
    <property type="molecule type" value="Genomic_DNA"/>
</dbReference>
<reference evidence="1" key="1">
    <citation type="submission" date="2020-03" db="EMBL/GenBank/DDBJ databases">
        <title>Site-based positive gene gene selection in Geosmithia morbida across the United States reveals a broad range of putative effectors and factors for local host and environmental adapation.</title>
        <authorList>
            <person name="Onufrak A."/>
            <person name="Murdoch R.W."/>
            <person name="Gazis R."/>
            <person name="Huff M."/>
            <person name="Staton M."/>
            <person name="Klingeman W."/>
            <person name="Hadziabdic D."/>
        </authorList>
    </citation>
    <scope>NUCLEOTIDE SEQUENCE</scope>
    <source>
        <strain evidence="1">1262</strain>
    </source>
</reference>
<dbReference type="PANTHER" id="PTHR28255">
    <property type="match status" value="1"/>
</dbReference>
<dbReference type="SUPFAM" id="SSF143744">
    <property type="entry name" value="GlcG-like"/>
    <property type="match status" value="1"/>
</dbReference>
<dbReference type="InterPro" id="IPR010371">
    <property type="entry name" value="YBR137W-like"/>
</dbReference>
<dbReference type="Gene3D" id="3.30.450.150">
    <property type="entry name" value="Haem-degrading domain"/>
    <property type="match status" value="1"/>
</dbReference>
<dbReference type="GO" id="GO:0006620">
    <property type="term" value="P:post-translational protein targeting to endoplasmic reticulum membrane"/>
    <property type="evidence" value="ECO:0007669"/>
    <property type="project" value="TreeGrafter"/>
</dbReference>
<proteinExistence type="predicted"/>
<name>A0A9P4YUC8_9HYPO</name>
<dbReference type="GO" id="GO:0072380">
    <property type="term" value="C:TRC complex"/>
    <property type="evidence" value="ECO:0007669"/>
    <property type="project" value="TreeGrafter"/>
</dbReference>
<keyword evidence="2" id="KW-1185">Reference proteome</keyword>
<dbReference type="AlphaFoldDB" id="A0A9P4YUC8"/>